<evidence type="ECO:0000313" key="1">
    <source>
        <dbReference type="EMBL" id="MDQ0206084.1"/>
    </source>
</evidence>
<gene>
    <name evidence="1" type="ORF">J2S05_000858</name>
</gene>
<keyword evidence="2" id="KW-1185">Reference proteome</keyword>
<comment type="caution">
    <text evidence="1">The sequence shown here is derived from an EMBL/GenBank/DDBJ whole genome shotgun (WGS) entry which is preliminary data.</text>
</comment>
<protein>
    <submittedName>
        <fullName evidence="1">Uncharacterized protein</fullName>
    </submittedName>
</protein>
<name>A0ABT9YG93_9BACI</name>
<dbReference type="EMBL" id="JAUSUA010000001">
    <property type="protein sequence ID" value="MDQ0206084.1"/>
    <property type="molecule type" value="Genomic_DNA"/>
</dbReference>
<reference evidence="1 2" key="1">
    <citation type="submission" date="2023-07" db="EMBL/GenBank/DDBJ databases">
        <title>Genomic Encyclopedia of Type Strains, Phase IV (KMG-IV): sequencing the most valuable type-strain genomes for metagenomic binning, comparative biology and taxonomic classification.</title>
        <authorList>
            <person name="Goeker M."/>
        </authorList>
    </citation>
    <scope>NUCLEOTIDE SEQUENCE [LARGE SCALE GENOMIC DNA]</scope>
    <source>
        <strain evidence="1 2">DSM 19154</strain>
    </source>
</reference>
<sequence length="63" mass="7662">MHQMDRLKEEQEMFLRRGNLLWEGSRMMLPEHKKEIRSQTNETNVVRSTILILMSYRRSVTLL</sequence>
<evidence type="ECO:0000313" key="2">
    <source>
        <dbReference type="Proteomes" id="UP001225034"/>
    </source>
</evidence>
<proteinExistence type="predicted"/>
<dbReference type="RefSeq" id="WP_306980228.1">
    <property type="nucleotide sequence ID" value="NZ_JAUSUA010000001.1"/>
</dbReference>
<accession>A0ABT9YG93</accession>
<dbReference type="Proteomes" id="UP001225034">
    <property type="component" value="Unassembled WGS sequence"/>
</dbReference>
<organism evidence="1 2">
    <name type="scientific">Alkalicoccobacillus murimartini</name>
    <dbReference type="NCBI Taxonomy" id="171685"/>
    <lineage>
        <taxon>Bacteria</taxon>
        <taxon>Bacillati</taxon>
        <taxon>Bacillota</taxon>
        <taxon>Bacilli</taxon>
        <taxon>Bacillales</taxon>
        <taxon>Bacillaceae</taxon>
        <taxon>Alkalicoccobacillus</taxon>
    </lineage>
</organism>